<reference evidence="5 6" key="1">
    <citation type="journal article" date="2011" name="Stand. Genomic Sci.">
        <title>Complete genome sequence of Nitratifractor salsuginis type strain (E9I37-1).</title>
        <authorList>
            <person name="Anderson I."/>
            <person name="Sikorski J."/>
            <person name="Zeytun A."/>
            <person name="Nolan M."/>
            <person name="Lapidus A."/>
            <person name="Lucas S."/>
            <person name="Hammon N."/>
            <person name="Deshpande S."/>
            <person name="Cheng J.F."/>
            <person name="Tapia R."/>
            <person name="Han C."/>
            <person name="Goodwin L."/>
            <person name="Pitluck S."/>
            <person name="Liolios K."/>
            <person name="Pagani I."/>
            <person name="Ivanova N."/>
            <person name="Huntemann M."/>
            <person name="Mavromatis K."/>
            <person name="Ovchinikova G."/>
            <person name="Pati A."/>
            <person name="Chen A."/>
            <person name="Palaniappan K."/>
            <person name="Land M."/>
            <person name="Hauser L."/>
            <person name="Brambilla E.M."/>
            <person name="Ngatchou-Djao O.D."/>
            <person name="Rohde M."/>
            <person name="Tindall B.J."/>
            <person name="Goker M."/>
            <person name="Detter J.C."/>
            <person name="Woyke T."/>
            <person name="Bristow J."/>
            <person name="Eisen J.A."/>
            <person name="Markowitz V."/>
            <person name="Hugenholtz P."/>
            <person name="Klenk H.P."/>
            <person name="Kyrpides N.C."/>
        </authorList>
    </citation>
    <scope>NUCLEOTIDE SEQUENCE [LARGE SCALE GENOMIC DNA]</scope>
    <source>
        <strain evidence="6">DSM 16511 / JCM 12458 / E9I37-1</strain>
    </source>
</reference>
<keyword evidence="6" id="KW-1185">Reference proteome</keyword>
<organism evidence="5 6">
    <name type="scientific">Nitratifractor salsuginis (strain DSM 16511 / JCM 12458 / E9I37-1)</name>
    <dbReference type="NCBI Taxonomy" id="749222"/>
    <lineage>
        <taxon>Bacteria</taxon>
        <taxon>Pseudomonadati</taxon>
        <taxon>Campylobacterota</taxon>
        <taxon>Epsilonproteobacteria</taxon>
        <taxon>Campylobacterales</taxon>
        <taxon>Sulfurovaceae</taxon>
        <taxon>Nitratifractor</taxon>
    </lineage>
</organism>
<proteinExistence type="predicted"/>
<dbReference type="PANTHER" id="PTHR11219:SF69">
    <property type="entry name" value="TENEURIN-A"/>
    <property type="match status" value="1"/>
</dbReference>
<dbReference type="InterPro" id="IPR056823">
    <property type="entry name" value="TEN-like_YD-shell"/>
</dbReference>
<dbReference type="Gene3D" id="2.180.10.10">
    <property type="entry name" value="RHS repeat-associated core"/>
    <property type="match status" value="2"/>
</dbReference>
<keyword evidence="2" id="KW-0677">Repeat</keyword>
<dbReference type="InterPro" id="IPR051216">
    <property type="entry name" value="Teneurin"/>
</dbReference>
<dbReference type="InterPro" id="IPR006530">
    <property type="entry name" value="YD"/>
</dbReference>
<evidence type="ECO:0000313" key="6">
    <source>
        <dbReference type="Proteomes" id="UP000008633"/>
    </source>
</evidence>
<dbReference type="Proteomes" id="UP000008633">
    <property type="component" value="Chromosome"/>
</dbReference>
<keyword evidence="3" id="KW-1015">Disulfide bond</keyword>
<dbReference type="KEGG" id="nsa:Nitsa_0340"/>
<keyword evidence="1" id="KW-0245">EGF-like domain</keyword>
<dbReference type="STRING" id="749222.Nitsa_0340"/>
<dbReference type="InterPro" id="IPR022385">
    <property type="entry name" value="Rhs_assc_core"/>
</dbReference>
<evidence type="ECO:0000313" key="5">
    <source>
        <dbReference type="EMBL" id="ADV45611.1"/>
    </source>
</evidence>
<dbReference type="EMBL" id="CP002452">
    <property type="protein sequence ID" value="ADV45611.1"/>
    <property type="molecule type" value="Genomic_DNA"/>
</dbReference>
<accession>E6WZV3</accession>
<evidence type="ECO:0000256" key="1">
    <source>
        <dbReference type="ARBA" id="ARBA00022536"/>
    </source>
</evidence>
<protein>
    <submittedName>
        <fullName evidence="5">YD repeat protein</fullName>
    </submittedName>
</protein>
<reference evidence="6" key="2">
    <citation type="submission" date="2011-01" db="EMBL/GenBank/DDBJ databases">
        <title>The complete genome of Nitratifractor salsuginis DSM 16511.</title>
        <authorList>
            <consortium name="US DOE Joint Genome Institute (JGI-PGF)"/>
            <person name="Lucas S."/>
            <person name="Copeland A."/>
            <person name="Lapidus A."/>
            <person name="Bruce D."/>
            <person name="Goodwin L."/>
            <person name="Pitluck S."/>
            <person name="Kyrpides N."/>
            <person name="Mavromatis K."/>
            <person name="Ivanova N."/>
            <person name="Mikhailova N."/>
            <person name="Zeytun A."/>
            <person name="Detter J.C."/>
            <person name="Tapia R."/>
            <person name="Han C."/>
            <person name="Land M."/>
            <person name="Hauser L."/>
            <person name="Markowitz V."/>
            <person name="Cheng J.-F."/>
            <person name="Hugenholtz P."/>
            <person name="Woyke T."/>
            <person name="Wu D."/>
            <person name="Tindall B."/>
            <person name="Schuetze A."/>
            <person name="Brambilla E."/>
            <person name="Klenk H.-P."/>
            <person name="Eisen J.A."/>
        </authorList>
    </citation>
    <scope>NUCLEOTIDE SEQUENCE [LARGE SCALE GENOMIC DNA]</scope>
    <source>
        <strain evidence="6">DSM 16511 / JCM 12458 / E9I37-1</strain>
    </source>
</reference>
<dbReference type="eggNOG" id="COG3209">
    <property type="taxonomic scope" value="Bacteria"/>
</dbReference>
<dbReference type="PANTHER" id="PTHR11219">
    <property type="entry name" value="TENEURIN AND N-ACETYLGLUCOSAMINE-1-PHOSPHODIESTER ALPHA-N-ACETYLGLUCOSAMINIDASE"/>
    <property type="match status" value="1"/>
</dbReference>
<evidence type="ECO:0000256" key="3">
    <source>
        <dbReference type="ARBA" id="ARBA00023157"/>
    </source>
</evidence>
<evidence type="ECO:0000259" key="4">
    <source>
        <dbReference type="Pfam" id="PF25023"/>
    </source>
</evidence>
<feature type="domain" description="Teneurin-like YD-shell" evidence="4">
    <location>
        <begin position="330"/>
        <end position="1157"/>
    </location>
</feature>
<dbReference type="NCBIfam" id="TIGR01643">
    <property type="entry name" value="YD_repeat_2x"/>
    <property type="match status" value="7"/>
</dbReference>
<name>E6WZV3_NITSE</name>
<dbReference type="Pfam" id="PF25023">
    <property type="entry name" value="TEN_YD-shell"/>
    <property type="match status" value="1"/>
</dbReference>
<gene>
    <name evidence="5" type="ordered locus">Nitsa_0340</name>
</gene>
<evidence type="ECO:0000256" key="2">
    <source>
        <dbReference type="ARBA" id="ARBA00022737"/>
    </source>
</evidence>
<sequence length="1288" mass="146714">MIKLRWLVEVIALFIITLTYLTASDYQKALELCEQYYHSSRVYVYGYAYHTKPYDGVWAACSGNCTICSQNLKDVNTTPYWTNRDGGNHRNISKNYTEGNIPKKNYCYYFEHFADHYYCQKCGSSDSNYTAPQNWQPRPDLYYLNGCSQEETGSIEQCAAHKGKTFSRRTKCCTETTCFVPRCEQKDKNFPPLAQNQRTIDTWGEGEDRSAQCSESGGKVQEALFSCKKRYRCVVTTDRCPIERSEPINSYVDPHNQSFQEDIPLDGVEYTLHYSSADINHSALGSGWDLSIDARLFDQTLYLGNGVILAVKPVQEGTRRVVSLGGKEWHFNADGALEMIRDAYTQTPLYRLFYDSDGHLVKIVDSNRQTTRIVYNGDGIATAIVAPTGQRTLLDIDAQGDLAEVQYEDGSSYAFVYDRHRMTEEIDPNGNSFEHYYDEAGRIVKVVDAEQGEWDFATEYGPDGIRRTVTRAAGDTVTYAEELLNNGWLHSTVTLPSGERISYGGSLDEREDRLEDSCGMQSRSLFRQKSDGSLYKDPLTHRRELKQRALSTPSGLNYTERFETRYSYDSQGNRLLGRTRTLGTPLGTSTLTTDYRHHRVKIKSASGKHSEIDYDAAMRKVRRIKPWGLKAIRYRYDKAGRVIEEKIGSRRIRYRYDDRGNLESVTDPLGRITRYVYDLRGRVTEIHYPDGSSESFSYDANGNLLTRTVPTSAEHHFAYNGVNRPVGYTDPEQRSTTYRYDKQRRVIGIDKPSGKTIDLRYAGGRLESIETPEGSTVYAYACSDHPRSIVRGNERIDLRYDGVLPLEVSLGGTLSQTIKYRYDGRFLPVEISYAGRSTALEYDPDGALVHSGDFTITRKGKKRLRLKITDGRYTLKKDFNGYGELSSSRDGTLKLGLVRNQAGQIIFKFEQLHGRFGFYFYRYDKRGRLTKVRKGLRVVESYTYDANGNRKSATLYGKHYEGSTTLDDALQVYGDNTYRYDEDGYLIEKTTPQGTTTYTYNTLGALTEADLPDGTRIHYLLDPLNRRIAKEVNGTITQKYLWADLTTLLAVYDKDDNLVQRFEYAGERMPVAMRDANGKKYYLHYDQVGSLRAVTDSRHRLVKAIRYDSYGNILRDSNPGFKVPFGFAGGLYDSDTELTHFGFREYDAFTGKWTAKDPLLFGGGDSNLYGYVLGDPVDLVDPSGKVAVVDDIVIVGIAFLGAWAIYEAIPHARNLVNQANSYLPDWLNKQLDDLINKNTQTKEKEAKKNSNKRNDCIEQCLYLLERYGADEFNKCVSECEEEKACRED</sequence>
<dbReference type="NCBIfam" id="TIGR03696">
    <property type="entry name" value="Rhs_assc_core"/>
    <property type="match status" value="1"/>
</dbReference>
<dbReference type="HOGENOM" id="CLU_262451_0_0_7"/>